<evidence type="ECO:0000313" key="8">
    <source>
        <dbReference type="Proteomes" id="UP000722336"/>
    </source>
</evidence>
<keyword evidence="1" id="KW-0805">Transcription regulation</keyword>
<keyword evidence="4" id="KW-0597">Phosphoprotein</keyword>
<feature type="modified residue" description="4-aspartylphosphate" evidence="4">
    <location>
        <position position="54"/>
    </location>
</feature>
<evidence type="ECO:0000259" key="6">
    <source>
        <dbReference type="PROSITE" id="PS50110"/>
    </source>
</evidence>
<dbReference type="RefSeq" id="WP_218445270.1">
    <property type="nucleotide sequence ID" value="NZ_JAGSPA010000002.1"/>
</dbReference>
<evidence type="ECO:0000313" key="7">
    <source>
        <dbReference type="EMBL" id="MBV7256602.1"/>
    </source>
</evidence>
<dbReference type="Pfam" id="PF00196">
    <property type="entry name" value="GerE"/>
    <property type="match status" value="1"/>
</dbReference>
<reference evidence="7 8" key="1">
    <citation type="submission" date="2021-04" db="EMBL/GenBank/DDBJ databases">
        <authorList>
            <person name="Pira H."/>
            <person name="Risdian C."/>
            <person name="Wink J."/>
        </authorList>
    </citation>
    <scope>NUCLEOTIDE SEQUENCE [LARGE SCALE GENOMIC DNA]</scope>
    <source>
        <strain evidence="7 8">WHA3</strain>
    </source>
</reference>
<dbReference type="PANTHER" id="PTHR44688">
    <property type="entry name" value="DNA-BINDING TRANSCRIPTIONAL ACTIVATOR DEVR_DOSR"/>
    <property type="match status" value="1"/>
</dbReference>
<dbReference type="SMART" id="SM00421">
    <property type="entry name" value="HTH_LUXR"/>
    <property type="match status" value="1"/>
</dbReference>
<evidence type="ECO:0000259" key="5">
    <source>
        <dbReference type="PROSITE" id="PS50043"/>
    </source>
</evidence>
<dbReference type="InterPro" id="IPR000792">
    <property type="entry name" value="Tscrpt_reg_LuxR_C"/>
</dbReference>
<accession>A0ABS6SDW4</accession>
<dbReference type="CDD" id="cd06170">
    <property type="entry name" value="LuxR_C_like"/>
    <property type="match status" value="1"/>
</dbReference>
<dbReference type="Proteomes" id="UP000722336">
    <property type="component" value="Unassembled WGS sequence"/>
</dbReference>
<sequence length="205" mass="22099">MTKAQVLILDDDDAVLDALTLRLELEGYGIIASADPAAFMKTANVNESDCLLLDMRMPGTDGMAVLEHVRTRAPHLPVIMMTGHGDVELAVAALKAGAMDFLEKPFADRRLLDAIEKAVSARRSAQAASGADDAVHDRFGRLTPRETDVFHELIAGHPNKIIAHHLGCSQRTVEIHRSRVMTKMQAGNLADLVRMAVEGGLSGGK</sequence>
<evidence type="ECO:0000256" key="4">
    <source>
        <dbReference type="PROSITE-ProRule" id="PRU00169"/>
    </source>
</evidence>
<dbReference type="SMART" id="SM00448">
    <property type="entry name" value="REC"/>
    <property type="match status" value="1"/>
</dbReference>
<dbReference type="PANTHER" id="PTHR44688:SF16">
    <property type="entry name" value="DNA-BINDING TRANSCRIPTIONAL ACTIVATOR DEVR_DOSR"/>
    <property type="match status" value="1"/>
</dbReference>
<gene>
    <name evidence="7" type="ORF">KCG44_07360</name>
</gene>
<feature type="domain" description="Response regulatory" evidence="6">
    <location>
        <begin position="5"/>
        <end position="119"/>
    </location>
</feature>
<proteinExistence type="predicted"/>
<organism evidence="7 8">
    <name type="scientific">Pacificimonas pallii</name>
    <dbReference type="NCBI Taxonomy" id="2827236"/>
    <lineage>
        <taxon>Bacteria</taxon>
        <taxon>Pseudomonadati</taxon>
        <taxon>Pseudomonadota</taxon>
        <taxon>Alphaproteobacteria</taxon>
        <taxon>Sphingomonadales</taxon>
        <taxon>Sphingosinicellaceae</taxon>
        <taxon>Pacificimonas</taxon>
    </lineage>
</organism>
<dbReference type="EMBL" id="JAGSPA010000002">
    <property type="protein sequence ID" value="MBV7256602.1"/>
    <property type="molecule type" value="Genomic_DNA"/>
</dbReference>
<dbReference type="PROSITE" id="PS50043">
    <property type="entry name" value="HTH_LUXR_2"/>
    <property type="match status" value="1"/>
</dbReference>
<keyword evidence="3" id="KW-0804">Transcription</keyword>
<comment type="caution">
    <text evidence="7">The sequence shown here is derived from an EMBL/GenBank/DDBJ whole genome shotgun (WGS) entry which is preliminary data.</text>
</comment>
<keyword evidence="8" id="KW-1185">Reference proteome</keyword>
<evidence type="ECO:0000256" key="3">
    <source>
        <dbReference type="ARBA" id="ARBA00023163"/>
    </source>
</evidence>
<feature type="domain" description="HTH luxR-type" evidence="5">
    <location>
        <begin position="135"/>
        <end position="200"/>
    </location>
</feature>
<name>A0ABS6SDW4_9SPHN</name>
<protein>
    <submittedName>
        <fullName evidence="7">Response regulator transcription factor</fullName>
    </submittedName>
</protein>
<dbReference type="PROSITE" id="PS00622">
    <property type="entry name" value="HTH_LUXR_1"/>
    <property type="match status" value="1"/>
</dbReference>
<evidence type="ECO:0000256" key="1">
    <source>
        <dbReference type="ARBA" id="ARBA00023015"/>
    </source>
</evidence>
<dbReference type="Pfam" id="PF00072">
    <property type="entry name" value="Response_reg"/>
    <property type="match status" value="1"/>
</dbReference>
<evidence type="ECO:0000256" key="2">
    <source>
        <dbReference type="ARBA" id="ARBA00023125"/>
    </source>
</evidence>
<dbReference type="PROSITE" id="PS50110">
    <property type="entry name" value="RESPONSE_REGULATORY"/>
    <property type="match status" value="1"/>
</dbReference>
<keyword evidence="2" id="KW-0238">DNA-binding</keyword>
<dbReference type="InterPro" id="IPR001789">
    <property type="entry name" value="Sig_transdc_resp-reg_receiver"/>
</dbReference>